<dbReference type="InterPro" id="IPR008906">
    <property type="entry name" value="HATC_C_dom"/>
</dbReference>
<dbReference type="STRING" id="456900.A0A151IB15"/>
<sequence>MLTKDRSGQDPNADARCTVREIKNLESPESLNVEARGDTCGNNGRRQFNVKKNLNPDPARRTRNVRRTSNYYNLAAYLDTDVAVVLPIRRANRAARFYPQTQISACRDNSCGKIRCLINLRSNSVLAVTSRCSLKFVESSSFPSTYSLPRLFPSVYILLRIYLSIPVSNCEGERSFSKLSYIKNKKTTKIRTSMNQSRLSSLALLCIESELIKTIDFSDVIQ</sequence>
<dbReference type="Proteomes" id="UP000078542">
    <property type="component" value="Unassembled WGS sequence"/>
</dbReference>
<organism evidence="3 4">
    <name type="scientific">Cyphomyrmex costatus</name>
    <dbReference type="NCBI Taxonomy" id="456900"/>
    <lineage>
        <taxon>Eukaryota</taxon>
        <taxon>Metazoa</taxon>
        <taxon>Ecdysozoa</taxon>
        <taxon>Arthropoda</taxon>
        <taxon>Hexapoda</taxon>
        <taxon>Insecta</taxon>
        <taxon>Pterygota</taxon>
        <taxon>Neoptera</taxon>
        <taxon>Endopterygota</taxon>
        <taxon>Hymenoptera</taxon>
        <taxon>Apocrita</taxon>
        <taxon>Aculeata</taxon>
        <taxon>Formicoidea</taxon>
        <taxon>Formicidae</taxon>
        <taxon>Myrmicinae</taxon>
        <taxon>Cyphomyrmex</taxon>
    </lineage>
</organism>
<evidence type="ECO:0000256" key="1">
    <source>
        <dbReference type="SAM" id="MobiDB-lite"/>
    </source>
</evidence>
<evidence type="ECO:0000313" key="3">
    <source>
        <dbReference type="EMBL" id="KYM96856.1"/>
    </source>
</evidence>
<keyword evidence="4" id="KW-1185">Reference proteome</keyword>
<dbReference type="EMBL" id="KQ978127">
    <property type="protein sequence ID" value="KYM96856.1"/>
    <property type="molecule type" value="Genomic_DNA"/>
</dbReference>
<dbReference type="Pfam" id="PF05699">
    <property type="entry name" value="Dimer_Tnp_hAT"/>
    <property type="match status" value="1"/>
</dbReference>
<evidence type="ECO:0000313" key="4">
    <source>
        <dbReference type="Proteomes" id="UP000078542"/>
    </source>
</evidence>
<dbReference type="AlphaFoldDB" id="A0A151IB15"/>
<proteinExistence type="predicted"/>
<feature type="region of interest" description="Disordered" evidence="1">
    <location>
        <begin position="33"/>
        <end position="61"/>
    </location>
</feature>
<dbReference type="PANTHER" id="PTHR45749">
    <property type="match status" value="1"/>
</dbReference>
<dbReference type="PANTHER" id="PTHR45749:SF23">
    <property type="entry name" value="ZINC FINGER MYM-TYPE PROTEIN 1-LIKE"/>
    <property type="match status" value="1"/>
</dbReference>
<dbReference type="GO" id="GO:0046983">
    <property type="term" value="F:protein dimerization activity"/>
    <property type="evidence" value="ECO:0007669"/>
    <property type="project" value="InterPro"/>
</dbReference>
<protein>
    <recommendedName>
        <fullName evidence="2">HAT C-terminal dimerisation domain-containing protein</fullName>
    </recommendedName>
</protein>
<feature type="compositionally biased region" description="Polar residues" evidence="1">
    <location>
        <begin position="40"/>
        <end position="52"/>
    </location>
</feature>
<reference evidence="3 4" key="1">
    <citation type="submission" date="2016-03" db="EMBL/GenBank/DDBJ databases">
        <title>Cyphomyrmex costatus WGS genome.</title>
        <authorList>
            <person name="Nygaard S."/>
            <person name="Hu H."/>
            <person name="Boomsma J."/>
            <person name="Zhang G."/>
        </authorList>
    </citation>
    <scope>NUCLEOTIDE SEQUENCE [LARGE SCALE GENOMIC DNA]</scope>
    <source>
        <strain evidence="3">MS0001</strain>
        <tissue evidence="3">Whole body</tissue>
    </source>
</reference>
<gene>
    <name evidence="3" type="ORF">ALC62_12466</name>
</gene>
<accession>A0A151IB15</accession>
<name>A0A151IB15_9HYME</name>
<evidence type="ECO:0000259" key="2">
    <source>
        <dbReference type="Pfam" id="PF05699"/>
    </source>
</evidence>
<feature type="domain" description="HAT C-terminal dimerisation" evidence="2">
    <location>
        <begin position="151"/>
        <end position="211"/>
    </location>
</feature>